<name>A0A4Y2KJ80_ARAVE</name>
<reference evidence="1 2" key="1">
    <citation type="journal article" date="2019" name="Sci. Rep.">
        <title>Orb-weaving spider Araneus ventricosus genome elucidates the spidroin gene catalogue.</title>
        <authorList>
            <person name="Kono N."/>
            <person name="Nakamura H."/>
            <person name="Ohtoshi R."/>
            <person name="Moran D.A.P."/>
            <person name="Shinohara A."/>
            <person name="Yoshida Y."/>
            <person name="Fujiwara M."/>
            <person name="Mori M."/>
            <person name="Tomita M."/>
            <person name="Arakawa K."/>
        </authorList>
    </citation>
    <scope>NUCLEOTIDE SEQUENCE [LARGE SCALE GENOMIC DNA]</scope>
</reference>
<dbReference type="OrthoDB" id="6435998at2759"/>
<proteinExistence type="predicted"/>
<comment type="caution">
    <text evidence="1">The sequence shown here is derived from an EMBL/GenBank/DDBJ whole genome shotgun (WGS) entry which is preliminary data.</text>
</comment>
<accession>A0A4Y2KJ80</accession>
<sequence length="110" mass="12969">MILQKVYCTSRCQDWNNSTRKWKRRIQGTYVLNWPGVKSGDALGRVYTVHTSNMECFCLRMLFYHVRGPTSFGDLKRHNHQELSTFREACEKKGLIESDNHWDLTVEEAI</sequence>
<dbReference type="AlphaFoldDB" id="A0A4Y2KJ80"/>
<dbReference type="Proteomes" id="UP000499080">
    <property type="component" value="Unassembled WGS sequence"/>
</dbReference>
<evidence type="ECO:0000313" key="1">
    <source>
        <dbReference type="EMBL" id="GBN01617.1"/>
    </source>
</evidence>
<keyword evidence="2" id="KW-1185">Reference proteome</keyword>
<evidence type="ECO:0000313" key="2">
    <source>
        <dbReference type="Proteomes" id="UP000499080"/>
    </source>
</evidence>
<protein>
    <submittedName>
        <fullName evidence="1">Uncharacterized protein</fullName>
    </submittedName>
</protein>
<dbReference type="EMBL" id="BGPR01194874">
    <property type="protein sequence ID" value="GBN01617.1"/>
    <property type="molecule type" value="Genomic_DNA"/>
</dbReference>
<organism evidence="1 2">
    <name type="scientific">Araneus ventricosus</name>
    <name type="common">Orbweaver spider</name>
    <name type="synonym">Epeira ventricosa</name>
    <dbReference type="NCBI Taxonomy" id="182803"/>
    <lineage>
        <taxon>Eukaryota</taxon>
        <taxon>Metazoa</taxon>
        <taxon>Ecdysozoa</taxon>
        <taxon>Arthropoda</taxon>
        <taxon>Chelicerata</taxon>
        <taxon>Arachnida</taxon>
        <taxon>Araneae</taxon>
        <taxon>Araneomorphae</taxon>
        <taxon>Entelegynae</taxon>
        <taxon>Araneoidea</taxon>
        <taxon>Araneidae</taxon>
        <taxon>Araneus</taxon>
    </lineage>
</organism>
<gene>
    <name evidence="1" type="ORF">AVEN_241942_1</name>
</gene>